<feature type="region of interest" description="Disordered" evidence="6">
    <location>
        <begin position="106"/>
        <end position="171"/>
    </location>
</feature>
<dbReference type="OMA" id="FMDKRDN"/>
<dbReference type="GO" id="GO:0033290">
    <property type="term" value="C:eukaryotic 48S preinitiation complex"/>
    <property type="evidence" value="ECO:0007669"/>
    <property type="project" value="UniProtKB-UniRule"/>
</dbReference>
<dbReference type="InParanoid" id="A0A6P6Y769"/>
<feature type="compositionally biased region" description="Basic residues" evidence="6">
    <location>
        <begin position="127"/>
        <end position="140"/>
    </location>
</feature>
<feature type="compositionally biased region" description="Acidic residues" evidence="6">
    <location>
        <begin position="535"/>
        <end position="555"/>
    </location>
</feature>
<dbReference type="InterPro" id="IPR007783">
    <property type="entry name" value="eIF3d"/>
</dbReference>
<comment type="subcellular location">
    <subcellularLocation>
        <location evidence="5">Cytoplasm</location>
    </subcellularLocation>
</comment>
<dbReference type="GO" id="GO:0005852">
    <property type="term" value="C:eukaryotic translation initiation factor 3 complex"/>
    <property type="evidence" value="ECO:0007669"/>
    <property type="project" value="UniProtKB-UniRule"/>
</dbReference>
<organism evidence="7 8">
    <name type="scientific">Dermatophagoides pteronyssinus</name>
    <name type="common">European house dust mite</name>
    <dbReference type="NCBI Taxonomy" id="6956"/>
    <lineage>
        <taxon>Eukaryota</taxon>
        <taxon>Metazoa</taxon>
        <taxon>Ecdysozoa</taxon>
        <taxon>Arthropoda</taxon>
        <taxon>Chelicerata</taxon>
        <taxon>Arachnida</taxon>
        <taxon>Acari</taxon>
        <taxon>Acariformes</taxon>
        <taxon>Sarcoptiformes</taxon>
        <taxon>Astigmata</taxon>
        <taxon>Psoroptidia</taxon>
        <taxon>Analgoidea</taxon>
        <taxon>Pyroglyphidae</taxon>
        <taxon>Dermatophagoidinae</taxon>
        <taxon>Dermatophagoides</taxon>
    </lineage>
</organism>
<comment type="domain">
    <text evidence="5">The RNA gate region regulates mRNA cap recognition to prevent promiscuous mRNA-binding before assembly of eif3d into the full eukaryotic translation initiation factor 3 (eIF-3) complex.</text>
</comment>
<evidence type="ECO:0000256" key="6">
    <source>
        <dbReference type="SAM" id="MobiDB-lite"/>
    </source>
</evidence>
<gene>
    <name evidence="8" type="primary">LOC113795274</name>
</gene>
<comment type="similarity">
    <text evidence="5">Belongs to the eIF-3 subunit D family.</text>
</comment>
<keyword evidence="4 5" id="KW-0648">Protein biosynthesis</keyword>
<reference evidence="8" key="1">
    <citation type="submission" date="2025-08" db="UniProtKB">
        <authorList>
            <consortium name="RefSeq"/>
        </authorList>
    </citation>
    <scope>IDENTIFICATION</scope>
    <source>
        <strain evidence="8">Airmid</strain>
    </source>
</reference>
<protein>
    <recommendedName>
        <fullName evidence="5">Eukaryotic translation initiation factor 3 subunit D</fullName>
        <shortName evidence="5">eIF3d</shortName>
    </recommendedName>
    <alternativeName>
        <fullName evidence="5">Eukaryotic translation initiation factor 3 subunit 7</fullName>
    </alternativeName>
</protein>
<dbReference type="PANTHER" id="PTHR12399">
    <property type="entry name" value="EUKARYOTIC TRANSLATION INITIATION FACTOR 3 SUBUNIT 7"/>
    <property type="match status" value="1"/>
</dbReference>
<dbReference type="Proteomes" id="UP000515146">
    <property type="component" value="Unplaced"/>
</dbReference>
<keyword evidence="7" id="KW-1185">Reference proteome</keyword>
<dbReference type="PIRSF" id="PIRSF016281">
    <property type="entry name" value="EIF-3_zeta"/>
    <property type="match status" value="1"/>
</dbReference>
<feature type="region of interest" description="RNA gate" evidence="5">
    <location>
        <begin position="293"/>
        <end position="307"/>
    </location>
</feature>
<evidence type="ECO:0000313" key="7">
    <source>
        <dbReference type="Proteomes" id="UP000515146"/>
    </source>
</evidence>
<keyword evidence="1 5" id="KW-0963">Cytoplasm</keyword>
<accession>A0A6P6Y769</accession>
<evidence type="ECO:0000256" key="5">
    <source>
        <dbReference type="HAMAP-Rule" id="MF_03003"/>
    </source>
</evidence>
<dbReference type="FunCoup" id="A0A6P6Y769">
    <property type="interactions" value="2198"/>
</dbReference>
<sequence>MEAPKKQLILPELPVNEHGWGPVDNLKLFNGMSYQSFNKNDRLGMVADWTGDTYSDNRLLSKFLSDFGNSNFIFVFFFFSVKYQVQYGANQYRNMIEDEDSFQVVDQTKNQRTQRSKIRMGQNLRGRNQRNNHNAFRRNNRQNTRGKYGNKSNKKYDNKGQNSKKRESSVNVRPEWKILEEMDFPRLSKLSLPNIGDGHDIYTAGSMEYYDKTYDRINSKMEKPLQRINRIFHKVTTTDDPIIRKLSKIEGNVYATDAIIATLMCATRSVNSWDIIVQRFKDKLFFDKRDDSDFDLLSVNESAAEPPYNDDPNSINNPRNLALEATFINHNFSQQVLKKNGEKYNFENPNPFVGDDENVEVASVGYRYRKWNLGDGVNLVVRCEHDAVTYGSNDEQQLMNIKALNEWDSRIPGAIDWRRKLDVQRGAVLANELKNNACKLAKWTVQSLLAGSHQIKFGYVSRVNFRDSTKHSILGTQQFRPREFADQINLNLDNAWGILRCIIDQCLKLDEGKYLILKDPNKPNLIIYSIPPETFETDEDDDDDDDDDDDGDDDKSNDVSESPMVPTTVANDKK</sequence>
<comment type="subunit">
    <text evidence="5">Component of the eukaryotic translation initiation factor 3 (eIF-3) complex.</text>
</comment>
<dbReference type="GO" id="GO:0098808">
    <property type="term" value="F:mRNA cap binding"/>
    <property type="evidence" value="ECO:0007669"/>
    <property type="project" value="UniProtKB-UniRule"/>
</dbReference>
<dbReference type="OrthoDB" id="16538at2759"/>
<evidence type="ECO:0000313" key="8">
    <source>
        <dbReference type="RefSeq" id="XP_027201268.1"/>
    </source>
</evidence>
<feature type="compositionally biased region" description="Basic and acidic residues" evidence="6">
    <location>
        <begin position="154"/>
        <end position="171"/>
    </location>
</feature>
<dbReference type="KEGG" id="dpte:113795274"/>
<name>A0A6P6Y769_DERPT</name>
<evidence type="ECO:0000256" key="2">
    <source>
        <dbReference type="ARBA" id="ARBA00022540"/>
    </source>
</evidence>
<keyword evidence="3" id="KW-0694">RNA-binding</keyword>
<keyword evidence="2 5" id="KW-0396">Initiation factor</keyword>
<dbReference type="Pfam" id="PF05091">
    <property type="entry name" value="eIF-3_zeta"/>
    <property type="match status" value="1"/>
</dbReference>
<proteinExistence type="inferred from homology"/>
<dbReference type="GO" id="GO:0003743">
    <property type="term" value="F:translation initiation factor activity"/>
    <property type="evidence" value="ECO:0007669"/>
    <property type="project" value="UniProtKB-UniRule"/>
</dbReference>
<dbReference type="RefSeq" id="XP_027201268.1">
    <property type="nucleotide sequence ID" value="XM_027345467.1"/>
</dbReference>
<evidence type="ECO:0000256" key="3">
    <source>
        <dbReference type="ARBA" id="ARBA00022884"/>
    </source>
</evidence>
<dbReference type="GO" id="GO:0002191">
    <property type="term" value="P:cap-dependent translational initiation"/>
    <property type="evidence" value="ECO:0007669"/>
    <property type="project" value="UniProtKB-UniRule"/>
</dbReference>
<feature type="region of interest" description="Disordered" evidence="6">
    <location>
        <begin position="530"/>
        <end position="574"/>
    </location>
</feature>
<evidence type="ECO:0000256" key="4">
    <source>
        <dbReference type="ARBA" id="ARBA00022917"/>
    </source>
</evidence>
<dbReference type="PANTHER" id="PTHR12399:SF0">
    <property type="entry name" value="EUKARYOTIC TRANSLATION INITIATION FACTOR 3 SUBUNIT D"/>
    <property type="match status" value="1"/>
</dbReference>
<dbReference type="GO" id="GO:0016282">
    <property type="term" value="C:eukaryotic 43S preinitiation complex"/>
    <property type="evidence" value="ECO:0007669"/>
    <property type="project" value="UniProtKB-UniRule"/>
</dbReference>
<evidence type="ECO:0000256" key="1">
    <source>
        <dbReference type="ARBA" id="ARBA00022490"/>
    </source>
</evidence>
<dbReference type="GO" id="GO:0001732">
    <property type="term" value="P:formation of cytoplasmic translation initiation complex"/>
    <property type="evidence" value="ECO:0007669"/>
    <property type="project" value="UniProtKB-UniRule"/>
</dbReference>
<dbReference type="HAMAP" id="MF_03003">
    <property type="entry name" value="eIF3d"/>
    <property type="match status" value="1"/>
</dbReference>
<comment type="function">
    <text evidence="5">mRNA cap-binding component of the eukaryotic translation initiation factor 3 (eIF-3) complex, which is involved in protein synthesis of a specialized repertoire of mRNAs and, together with other initiation factors, stimulates binding of mRNA and methionyl-tRNAi to the 40S ribosome. The eIF-3 complex specifically targets and initiates translation of a subset of mRNAs involved in cell proliferation. In the eIF-3 complex, eif3d specifically recognizes and binds the 7-methylguanosine cap of a subset of mRNAs.</text>
</comment>
<dbReference type="AlphaFoldDB" id="A0A6P6Y769"/>